<dbReference type="Proteomes" id="UP001551011">
    <property type="component" value="Unassembled WGS sequence"/>
</dbReference>
<feature type="domain" description="Glycosyltransferase 2-like" evidence="1">
    <location>
        <begin position="71"/>
        <end position="120"/>
    </location>
</feature>
<keyword evidence="3" id="KW-1185">Reference proteome</keyword>
<organism evidence="2 3">
    <name type="scientific">Streptomyces flaveolus</name>
    <dbReference type="NCBI Taxonomy" id="67297"/>
    <lineage>
        <taxon>Bacteria</taxon>
        <taxon>Bacillati</taxon>
        <taxon>Actinomycetota</taxon>
        <taxon>Actinomycetes</taxon>
        <taxon>Kitasatosporales</taxon>
        <taxon>Streptomycetaceae</taxon>
        <taxon>Streptomyces</taxon>
    </lineage>
</organism>
<accession>A0ABV3APT7</accession>
<comment type="caution">
    <text evidence="2">The sequence shown here is derived from an EMBL/GenBank/DDBJ whole genome shotgun (WGS) entry which is preliminary data.</text>
</comment>
<evidence type="ECO:0000259" key="1">
    <source>
        <dbReference type="Pfam" id="PF00535"/>
    </source>
</evidence>
<gene>
    <name evidence="2" type="ORF">AB0H04_45555</name>
</gene>
<dbReference type="RefSeq" id="WP_359261624.1">
    <property type="nucleotide sequence ID" value="NZ_JBFAEG010000066.1"/>
</dbReference>
<dbReference type="Pfam" id="PF00535">
    <property type="entry name" value="Glycos_transf_2"/>
    <property type="match status" value="1"/>
</dbReference>
<keyword evidence="2" id="KW-0808">Transferase</keyword>
<reference evidence="2 3" key="1">
    <citation type="submission" date="2024-06" db="EMBL/GenBank/DDBJ databases">
        <title>The Natural Products Discovery Center: Release of the First 8490 Sequenced Strains for Exploring Actinobacteria Biosynthetic Diversity.</title>
        <authorList>
            <person name="Kalkreuter E."/>
            <person name="Kautsar S.A."/>
            <person name="Yang D."/>
            <person name="Bader C.D."/>
            <person name="Teijaro C.N."/>
            <person name="Fluegel L."/>
            <person name="Davis C.M."/>
            <person name="Simpson J.R."/>
            <person name="Lauterbach L."/>
            <person name="Steele A.D."/>
            <person name="Gui C."/>
            <person name="Meng S."/>
            <person name="Li G."/>
            <person name="Viehrig K."/>
            <person name="Ye F."/>
            <person name="Su P."/>
            <person name="Kiefer A.F."/>
            <person name="Nichols A."/>
            <person name="Cepeda A.J."/>
            <person name="Yan W."/>
            <person name="Fan B."/>
            <person name="Jiang Y."/>
            <person name="Adhikari A."/>
            <person name="Zheng C.-J."/>
            <person name="Schuster L."/>
            <person name="Cowan T.M."/>
            <person name="Smanski M.J."/>
            <person name="Chevrette M.G."/>
            <person name="De Carvalho L.P.S."/>
            <person name="Shen B."/>
        </authorList>
    </citation>
    <scope>NUCLEOTIDE SEQUENCE [LARGE SCALE GENOMIC DNA]</scope>
    <source>
        <strain evidence="2 3">NPDC020594</strain>
    </source>
</reference>
<dbReference type="Gene3D" id="3.90.550.10">
    <property type="entry name" value="Spore Coat Polysaccharide Biosynthesis Protein SpsA, Chain A"/>
    <property type="match status" value="1"/>
</dbReference>
<dbReference type="EMBL" id="JBFAEG010000066">
    <property type="protein sequence ID" value="MEU5713975.1"/>
    <property type="molecule type" value="Genomic_DNA"/>
</dbReference>
<proteinExistence type="predicted"/>
<keyword evidence="2" id="KW-0328">Glycosyltransferase</keyword>
<protein>
    <submittedName>
        <fullName evidence="2">Glycosyltransferase</fullName>
        <ecNumber evidence="2">2.4.-.-</ecNumber>
    </submittedName>
</protein>
<dbReference type="GO" id="GO:0016757">
    <property type="term" value="F:glycosyltransferase activity"/>
    <property type="evidence" value="ECO:0007669"/>
    <property type="project" value="UniProtKB-KW"/>
</dbReference>
<evidence type="ECO:0000313" key="2">
    <source>
        <dbReference type="EMBL" id="MEU5713975.1"/>
    </source>
</evidence>
<dbReference type="InterPro" id="IPR001173">
    <property type="entry name" value="Glyco_trans_2-like"/>
</dbReference>
<dbReference type="EC" id="2.4.-.-" evidence="2"/>
<evidence type="ECO:0000313" key="3">
    <source>
        <dbReference type="Proteomes" id="UP001551011"/>
    </source>
</evidence>
<dbReference type="SUPFAM" id="SSF53448">
    <property type="entry name" value="Nucleotide-diphospho-sugar transferases"/>
    <property type="match status" value="1"/>
</dbReference>
<name>A0ABV3APT7_9ACTN</name>
<dbReference type="InterPro" id="IPR029044">
    <property type="entry name" value="Nucleotide-diphossugar_trans"/>
</dbReference>
<sequence>MNRIISVVTPVYDGGETYLREAYESVCAERDQLPHGWELQWLLQEDGTTGRPTAAIPPEPWISQGMAPRAGAGAARTMALSRATGELVRSLDADDVILPGGLSREITALEKHPEAGWCVSAGLDLLPDGSTVAGPYDPPEGPLTYEALLRAYDDNAFPVLAQHLTARTPLLRAVGAWPALPAWETIAALLCCAAVSEGWMVAEPGGIYRKHPGQTTAQAHYTEAAGIDDLRVIVRAQAEALRASDWRWP</sequence>